<evidence type="ECO:0000313" key="1">
    <source>
        <dbReference type="EMBL" id="GCD97432.1"/>
    </source>
</evidence>
<sequence length="176" mass="19132">MPGEVLGVPRRRTRSVCVVEAGPAPAAERPEPRREEAVETLRYALNGFLSAIRADRAGRADPVDADAARHRLLATLADELDLDNERLGRVLGLSPAAVRDLLDVHGREGLVEAVRAGRGRGGSVARLTPAGRRELYRLDALFRESWESAFADLPAEELRTAARVLSRLSGVLIPSR</sequence>
<comment type="caution">
    <text evidence="1">The sequence shown here is derived from an EMBL/GenBank/DDBJ whole genome shotgun (WGS) entry which is preliminary data.</text>
</comment>
<dbReference type="Proteomes" id="UP000286931">
    <property type="component" value="Unassembled WGS sequence"/>
</dbReference>
<reference evidence="1 2" key="1">
    <citation type="submission" date="2018-12" db="EMBL/GenBank/DDBJ databases">
        <title>Draft genome sequence of Embleya hyalina NBRC 13850T.</title>
        <authorList>
            <person name="Komaki H."/>
            <person name="Hosoyama A."/>
            <person name="Kimura A."/>
            <person name="Ichikawa N."/>
            <person name="Tamura T."/>
        </authorList>
    </citation>
    <scope>NUCLEOTIDE SEQUENCE [LARGE SCALE GENOMIC DNA]</scope>
    <source>
        <strain evidence="1 2">NBRC 13850</strain>
    </source>
</reference>
<keyword evidence="2" id="KW-1185">Reference proteome</keyword>
<protein>
    <recommendedName>
        <fullName evidence="3">MarR family transcriptional regulator</fullName>
    </recommendedName>
</protein>
<gene>
    <name evidence="1" type="ORF">EHYA_05124</name>
</gene>
<dbReference type="AlphaFoldDB" id="A0A401YS82"/>
<organism evidence="1 2">
    <name type="scientific">Embleya hyalina</name>
    <dbReference type="NCBI Taxonomy" id="516124"/>
    <lineage>
        <taxon>Bacteria</taxon>
        <taxon>Bacillati</taxon>
        <taxon>Actinomycetota</taxon>
        <taxon>Actinomycetes</taxon>
        <taxon>Kitasatosporales</taxon>
        <taxon>Streptomycetaceae</taxon>
        <taxon>Embleya</taxon>
    </lineage>
</organism>
<proteinExistence type="predicted"/>
<dbReference type="SUPFAM" id="SSF46785">
    <property type="entry name" value="Winged helix' DNA-binding domain"/>
    <property type="match status" value="1"/>
</dbReference>
<dbReference type="InterPro" id="IPR036390">
    <property type="entry name" value="WH_DNA-bd_sf"/>
</dbReference>
<evidence type="ECO:0000313" key="2">
    <source>
        <dbReference type="Proteomes" id="UP000286931"/>
    </source>
</evidence>
<name>A0A401YS82_9ACTN</name>
<dbReference type="OrthoDB" id="4350675at2"/>
<evidence type="ECO:0008006" key="3">
    <source>
        <dbReference type="Google" id="ProtNLM"/>
    </source>
</evidence>
<accession>A0A401YS82</accession>
<dbReference type="EMBL" id="BIFH01000024">
    <property type="protein sequence ID" value="GCD97432.1"/>
    <property type="molecule type" value="Genomic_DNA"/>
</dbReference>
<dbReference type="Gene3D" id="1.10.10.10">
    <property type="entry name" value="Winged helix-like DNA-binding domain superfamily/Winged helix DNA-binding domain"/>
    <property type="match status" value="1"/>
</dbReference>
<dbReference type="InterPro" id="IPR036388">
    <property type="entry name" value="WH-like_DNA-bd_sf"/>
</dbReference>
<dbReference type="RefSeq" id="WP_126639414.1">
    <property type="nucleotide sequence ID" value="NZ_BIFH01000024.1"/>
</dbReference>